<dbReference type="AlphaFoldDB" id="A0A8B6X367"/>
<reference evidence="3" key="1">
    <citation type="submission" date="2025-08" db="UniProtKB">
        <authorList>
            <consortium name="RefSeq"/>
        </authorList>
    </citation>
    <scope>IDENTIFICATION</scope>
</reference>
<evidence type="ECO:0000313" key="2">
    <source>
        <dbReference type="Proteomes" id="UP000675920"/>
    </source>
</evidence>
<evidence type="ECO:0000259" key="1">
    <source>
        <dbReference type="PROSITE" id="PS51819"/>
    </source>
</evidence>
<dbReference type="CDD" id="cd07247">
    <property type="entry name" value="SgaA_N_like"/>
    <property type="match status" value="2"/>
</dbReference>
<dbReference type="Pfam" id="PF00903">
    <property type="entry name" value="Glyoxalase"/>
    <property type="match status" value="1"/>
</dbReference>
<dbReference type="OrthoDB" id="9793039at2"/>
<dbReference type="PANTHER" id="PTHR33993:SF14">
    <property type="entry name" value="GB|AAF24581.1"/>
    <property type="match status" value="1"/>
</dbReference>
<dbReference type="InterPro" id="IPR041581">
    <property type="entry name" value="Glyoxalase_6"/>
</dbReference>
<evidence type="ECO:0000313" key="3">
    <source>
        <dbReference type="RefSeq" id="WP_028310821.1"/>
    </source>
</evidence>
<sequence>MSAQVFVWYELLTTDTAAAAAFYGRVLGWTATPSALTDVDYTHLSVGEHAVAGLMRLPAEAAALGARPCWMGHLGTPDIDAAVARLVAAGGKVWRPAWDIPEVGRLAVVADPQGAAYSLYQPAPACADSAPLPPMTPGSIGWRELQAVDGPSAFDFYAAQYGWTRGEAIDMGPMGVYQLFEVDGLALGGVMTKPAHLPIPFWLFYFAVADIDAAVTALREAGGTLLNGPMPVPGGAWIVQALDPQGVLFALVGMRAAG</sequence>
<dbReference type="SUPFAM" id="SSF54593">
    <property type="entry name" value="Glyoxalase/Bleomycin resistance protein/Dihydroxybiphenyl dioxygenase"/>
    <property type="match status" value="2"/>
</dbReference>
<dbReference type="Proteomes" id="UP000675920">
    <property type="component" value="Unplaced"/>
</dbReference>
<keyword evidence="2" id="KW-1185">Reference proteome</keyword>
<accession>A0A8B6X367</accession>
<dbReference type="InterPro" id="IPR029068">
    <property type="entry name" value="Glyas_Bleomycin-R_OHBP_Dase"/>
</dbReference>
<dbReference type="InterPro" id="IPR052164">
    <property type="entry name" value="Anthracycline_SecMetBiosynth"/>
</dbReference>
<protein>
    <submittedName>
        <fullName evidence="3">VOC family protein</fullName>
    </submittedName>
</protein>
<dbReference type="InterPro" id="IPR004360">
    <property type="entry name" value="Glyas_Fos-R_dOase_dom"/>
</dbReference>
<dbReference type="Gene3D" id="3.10.180.10">
    <property type="entry name" value="2,3-Dihydroxybiphenyl 1,2-Dioxygenase, domain 1"/>
    <property type="match status" value="2"/>
</dbReference>
<proteinExistence type="predicted"/>
<name>A0A8B6X367_9BURK</name>
<dbReference type="PROSITE" id="PS51819">
    <property type="entry name" value="VOC"/>
    <property type="match status" value="2"/>
</dbReference>
<dbReference type="PANTHER" id="PTHR33993">
    <property type="entry name" value="GLYOXALASE-RELATED"/>
    <property type="match status" value="1"/>
</dbReference>
<dbReference type="RefSeq" id="WP_028310821.1">
    <property type="nucleotide sequence ID" value="NZ_AXWS01000008.1"/>
</dbReference>
<feature type="domain" description="VOC" evidence="1">
    <location>
        <begin position="5"/>
        <end position="122"/>
    </location>
</feature>
<feature type="domain" description="VOC" evidence="1">
    <location>
        <begin position="139"/>
        <end position="254"/>
    </location>
</feature>
<dbReference type="Pfam" id="PF18029">
    <property type="entry name" value="Glyoxalase_6"/>
    <property type="match status" value="1"/>
</dbReference>
<dbReference type="InterPro" id="IPR037523">
    <property type="entry name" value="VOC_core"/>
</dbReference>
<organism evidence="2 3">
    <name type="scientific">Derxia gummosa DSM 723</name>
    <dbReference type="NCBI Taxonomy" id="1121388"/>
    <lineage>
        <taxon>Bacteria</taxon>
        <taxon>Pseudomonadati</taxon>
        <taxon>Pseudomonadota</taxon>
        <taxon>Betaproteobacteria</taxon>
        <taxon>Burkholderiales</taxon>
        <taxon>Alcaligenaceae</taxon>
        <taxon>Derxia</taxon>
    </lineage>
</organism>